<keyword evidence="1" id="KW-1133">Transmembrane helix</keyword>
<sequence>MLYSIHPQQSSNSSVLELITSGTPLESFPVASSLLVSLMYYNALALLFAVFELFVLRLIRSTFPGINSELYRILEVSIYIIVQALTFIGLTSLYYLIFVIAPTNMLLLIIPARMPLNH</sequence>
<reference evidence="2 3" key="1">
    <citation type="submission" date="2016-12" db="EMBL/GenBank/DDBJ databases">
        <title>The genomes of Aspergillus section Nigri reveals drivers in fungal speciation.</title>
        <authorList>
            <consortium name="DOE Joint Genome Institute"/>
            <person name="Vesth T.C."/>
            <person name="Nybo J."/>
            <person name="Theobald S."/>
            <person name="Brandl J."/>
            <person name="Frisvad J.C."/>
            <person name="Nielsen K.F."/>
            <person name="Lyhne E.K."/>
            <person name="Kogle M.E."/>
            <person name="Kuo A."/>
            <person name="Riley R."/>
            <person name="Clum A."/>
            <person name="Nolan M."/>
            <person name="Lipzen A."/>
            <person name="Salamov A."/>
            <person name="Henrissat B."/>
            <person name="Wiebenga A."/>
            <person name="De Vries R.P."/>
            <person name="Grigoriev I.V."/>
            <person name="Mortensen U.H."/>
            <person name="Andersen M.R."/>
            <person name="Baker S.E."/>
        </authorList>
    </citation>
    <scope>NUCLEOTIDE SEQUENCE [LARGE SCALE GENOMIC DNA]</scope>
    <source>
        <strain evidence="2 3">CBS 121591</strain>
    </source>
</reference>
<name>A0A319CC77_9EURO</name>
<evidence type="ECO:0000313" key="2">
    <source>
        <dbReference type="EMBL" id="PYH76213.1"/>
    </source>
</evidence>
<accession>A0A319CC77</accession>
<dbReference type="Proteomes" id="UP000248340">
    <property type="component" value="Unassembled WGS sequence"/>
</dbReference>
<dbReference type="OrthoDB" id="10450941at2759"/>
<keyword evidence="1" id="KW-0472">Membrane</keyword>
<organism evidence="2 3">
    <name type="scientific">Aspergillus uvarum CBS 121591</name>
    <dbReference type="NCBI Taxonomy" id="1448315"/>
    <lineage>
        <taxon>Eukaryota</taxon>
        <taxon>Fungi</taxon>
        <taxon>Dikarya</taxon>
        <taxon>Ascomycota</taxon>
        <taxon>Pezizomycotina</taxon>
        <taxon>Eurotiomycetes</taxon>
        <taxon>Eurotiomycetidae</taxon>
        <taxon>Eurotiales</taxon>
        <taxon>Aspergillaceae</taxon>
        <taxon>Aspergillus</taxon>
        <taxon>Aspergillus subgen. Circumdati</taxon>
    </lineage>
</organism>
<keyword evidence="3" id="KW-1185">Reference proteome</keyword>
<keyword evidence="1" id="KW-0812">Transmembrane</keyword>
<gene>
    <name evidence="2" type="ORF">BO82DRAFT_407334</name>
</gene>
<dbReference type="AlphaFoldDB" id="A0A319CC77"/>
<feature type="transmembrane region" description="Helical" evidence="1">
    <location>
        <begin position="38"/>
        <end position="58"/>
    </location>
</feature>
<protein>
    <submittedName>
        <fullName evidence="2">Uncharacterized protein</fullName>
    </submittedName>
</protein>
<evidence type="ECO:0000256" key="1">
    <source>
        <dbReference type="SAM" id="Phobius"/>
    </source>
</evidence>
<dbReference type="EMBL" id="KZ821764">
    <property type="protein sequence ID" value="PYH76213.1"/>
    <property type="molecule type" value="Genomic_DNA"/>
</dbReference>
<proteinExistence type="predicted"/>
<dbReference type="VEuPathDB" id="FungiDB:BO82DRAFT_407334"/>
<evidence type="ECO:0000313" key="3">
    <source>
        <dbReference type="Proteomes" id="UP000248340"/>
    </source>
</evidence>
<dbReference type="GeneID" id="37142368"/>
<dbReference type="RefSeq" id="XP_025486413.1">
    <property type="nucleotide sequence ID" value="XM_025639626.1"/>
</dbReference>
<feature type="transmembrane region" description="Helical" evidence="1">
    <location>
        <begin position="70"/>
        <end position="88"/>
    </location>
</feature>